<evidence type="ECO:0000313" key="1">
    <source>
        <dbReference type="EMBL" id="MEU3710788.1"/>
    </source>
</evidence>
<evidence type="ECO:0000313" key="2">
    <source>
        <dbReference type="Proteomes" id="UP001550853"/>
    </source>
</evidence>
<keyword evidence="2" id="KW-1185">Reference proteome</keyword>
<accession>A0ABV2YYH3</accession>
<reference evidence="1 2" key="1">
    <citation type="submission" date="2024-06" db="EMBL/GenBank/DDBJ databases">
        <title>The Natural Products Discovery Center: Release of the First 8490 Sequenced Strains for Exploring Actinobacteria Biosynthetic Diversity.</title>
        <authorList>
            <person name="Kalkreuter E."/>
            <person name="Kautsar S.A."/>
            <person name="Yang D."/>
            <person name="Bader C.D."/>
            <person name="Teijaro C.N."/>
            <person name="Fluegel L."/>
            <person name="Davis C.M."/>
            <person name="Simpson J.R."/>
            <person name="Lauterbach L."/>
            <person name="Steele A.D."/>
            <person name="Gui C."/>
            <person name="Meng S."/>
            <person name="Li G."/>
            <person name="Viehrig K."/>
            <person name="Ye F."/>
            <person name="Su P."/>
            <person name="Kiefer A.F."/>
            <person name="Nichols A."/>
            <person name="Cepeda A.J."/>
            <person name="Yan W."/>
            <person name="Fan B."/>
            <person name="Jiang Y."/>
            <person name="Adhikari A."/>
            <person name="Zheng C.-J."/>
            <person name="Schuster L."/>
            <person name="Cowan T.M."/>
            <person name="Smanski M.J."/>
            <person name="Chevrette M.G."/>
            <person name="De Carvalho L.P.S."/>
            <person name="Shen B."/>
        </authorList>
    </citation>
    <scope>NUCLEOTIDE SEQUENCE [LARGE SCALE GENOMIC DNA]</scope>
    <source>
        <strain evidence="1 2">NPDC033039</strain>
    </source>
</reference>
<name>A0ABV2YYH3_9ACTN</name>
<organism evidence="1 2">
    <name type="scientific">Streptomyces catenulae</name>
    <dbReference type="NCBI Taxonomy" id="66875"/>
    <lineage>
        <taxon>Bacteria</taxon>
        <taxon>Bacillati</taxon>
        <taxon>Actinomycetota</taxon>
        <taxon>Actinomycetes</taxon>
        <taxon>Kitasatosporales</taxon>
        <taxon>Streptomycetaceae</taxon>
        <taxon>Streptomyces</taxon>
    </lineage>
</organism>
<protein>
    <submittedName>
        <fullName evidence="1">Uncharacterized protein</fullName>
    </submittedName>
</protein>
<dbReference type="RefSeq" id="WP_157848010.1">
    <property type="nucleotide sequence ID" value="NZ_JBEZVI010000007.1"/>
</dbReference>
<gene>
    <name evidence="1" type="ORF">AB0E61_11915</name>
</gene>
<dbReference type="Proteomes" id="UP001550853">
    <property type="component" value="Unassembled WGS sequence"/>
</dbReference>
<comment type="caution">
    <text evidence="1">The sequence shown here is derived from an EMBL/GenBank/DDBJ whole genome shotgun (WGS) entry which is preliminary data.</text>
</comment>
<sequence length="55" mass="5548">MRTQIRVLGPSCPASAPPVRCGVTSFGLLLDVFRCVHGRGGGPADGAEGAISGRP</sequence>
<proteinExistence type="predicted"/>
<dbReference type="EMBL" id="JBEZVI010000007">
    <property type="protein sequence ID" value="MEU3710788.1"/>
    <property type="molecule type" value="Genomic_DNA"/>
</dbReference>